<reference evidence="3" key="1">
    <citation type="submission" date="2023-07" db="EMBL/GenBank/DDBJ databases">
        <title>A chromosome-level genome assembly of Lolium multiflorum.</title>
        <authorList>
            <person name="Chen Y."/>
            <person name="Copetti D."/>
            <person name="Kolliker R."/>
            <person name="Studer B."/>
        </authorList>
    </citation>
    <scope>NUCLEOTIDE SEQUENCE</scope>
    <source>
        <strain evidence="3">02402/16</strain>
        <tissue evidence="3">Leaf</tissue>
    </source>
</reference>
<accession>A0AAD8WA03</accession>
<dbReference type="InterPro" id="IPR012337">
    <property type="entry name" value="RNaseH-like_sf"/>
</dbReference>
<dbReference type="GO" id="GO:0003676">
    <property type="term" value="F:nucleic acid binding"/>
    <property type="evidence" value="ECO:0007669"/>
    <property type="project" value="InterPro"/>
</dbReference>
<evidence type="ECO:0000259" key="2">
    <source>
        <dbReference type="Pfam" id="PF13456"/>
    </source>
</evidence>
<dbReference type="PANTHER" id="PTHR47074:SF73">
    <property type="entry name" value="OS04G0448401 PROTEIN"/>
    <property type="match status" value="1"/>
</dbReference>
<dbReference type="SUPFAM" id="SSF53098">
    <property type="entry name" value="Ribonuclease H-like"/>
    <property type="match status" value="1"/>
</dbReference>
<dbReference type="AlphaFoldDB" id="A0AAD8WA03"/>
<dbReference type="Proteomes" id="UP001231189">
    <property type="component" value="Unassembled WGS sequence"/>
</dbReference>
<dbReference type="InterPro" id="IPR052929">
    <property type="entry name" value="RNase_H-like_EbsB-rel"/>
</dbReference>
<proteinExistence type="predicted"/>
<dbReference type="PANTHER" id="PTHR47074">
    <property type="entry name" value="BNAC02G40300D PROTEIN"/>
    <property type="match status" value="1"/>
</dbReference>
<evidence type="ECO:0000313" key="3">
    <source>
        <dbReference type="EMBL" id="KAK1646654.1"/>
    </source>
</evidence>
<feature type="domain" description="RNase H type-1" evidence="2">
    <location>
        <begin position="153"/>
        <end position="228"/>
    </location>
</feature>
<name>A0AAD8WA03_LOLMU</name>
<protein>
    <recommendedName>
        <fullName evidence="2">RNase H type-1 domain-containing protein</fullName>
    </recommendedName>
</protein>
<dbReference type="CDD" id="cd06222">
    <property type="entry name" value="RNase_H_like"/>
    <property type="match status" value="1"/>
</dbReference>
<evidence type="ECO:0000313" key="4">
    <source>
        <dbReference type="Proteomes" id="UP001231189"/>
    </source>
</evidence>
<dbReference type="EMBL" id="JAUUTY010000004">
    <property type="protein sequence ID" value="KAK1646654.1"/>
    <property type="molecule type" value="Genomic_DNA"/>
</dbReference>
<organism evidence="3 4">
    <name type="scientific">Lolium multiflorum</name>
    <name type="common">Italian ryegrass</name>
    <name type="synonym">Lolium perenne subsp. multiflorum</name>
    <dbReference type="NCBI Taxonomy" id="4521"/>
    <lineage>
        <taxon>Eukaryota</taxon>
        <taxon>Viridiplantae</taxon>
        <taxon>Streptophyta</taxon>
        <taxon>Embryophyta</taxon>
        <taxon>Tracheophyta</taxon>
        <taxon>Spermatophyta</taxon>
        <taxon>Magnoliopsida</taxon>
        <taxon>Liliopsida</taxon>
        <taxon>Poales</taxon>
        <taxon>Poaceae</taxon>
        <taxon>BOP clade</taxon>
        <taxon>Pooideae</taxon>
        <taxon>Poodae</taxon>
        <taxon>Poeae</taxon>
        <taxon>Poeae Chloroplast Group 2 (Poeae type)</taxon>
        <taxon>Loliodinae</taxon>
        <taxon>Loliinae</taxon>
        <taxon>Lolium</taxon>
    </lineage>
</organism>
<dbReference type="InterPro" id="IPR036397">
    <property type="entry name" value="RNaseH_sf"/>
</dbReference>
<dbReference type="Gene3D" id="3.30.420.10">
    <property type="entry name" value="Ribonuclease H-like superfamily/Ribonuclease H"/>
    <property type="match status" value="1"/>
</dbReference>
<dbReference type="GO" id="GO:0004523">
    <property type="term" value="F:RNA-DNA hybrid ribonuclease activity"/>
    <property type="evidence" value="ECO:0007669"/>
    <property type="project" value="InterPro"/>
</dbReference>
<gene>
    <name evidence="3" type="ORF">QYE76_064459</name>
</gene>
<comment type="caution">
    <text evidence="3">The sequence shown here is derived from an EMBL/GenBank/DDBJ whole genome shotgun (WGS) entry which is preliminary data.</text>
</comment>
<keyword evidence="4" id="KW-1185">Reference proteome</keyword>
<sequence>MSSDDGVVEKSWKALWAIKAPGKMHITLWRFAHNCLPSGQQLLRLWDGVKERFGIQLGRKCFSTPKKWLFDFLARCSGDEATTLAVSFWHLWDARNKLREEGGTIDPSSVARKVTAYIDMIQTHMIQANSIPRRETSAAVSWSPPMEGKLMINVDAALFKTSQSMGMGFLVRGHSGDCMLARCDKISNVTSPEMAEALAVRGALSFAKEEGLDNFICASDCLSVVQRIPPHVHEPSSIDTPPPPQPAAASLPGTELTVTAAQPSRPQGVHRIVAMDNDDEMMVQLFTEEQNAEAVRRLQHSDEWNTEN</sequence>
<dbReference type="InterPro" id="IPR044730">
    <property type="entry name" value="RNase_H-like_dom_plant"/>
</dbReference>
<feature type="region of interest" description="Disordered" evidence="1">
    <location>
        <begin position="232"/>
        <end position="251"/>
    </location>
</feature>
<dbReference type="Pfam" id="PF13456">
    <property type="entry name" value="RVT_3"/>
    <property type="match status" value="1"/>
</dbReference>
<evidence type="ECO:0000256" key="1">
    <source>
        <dbReference type="SAM" id="MobiDB-lite"/>
    </source>
</evidence>
<dbReference type="InterPro" id="IPR002156">
    <property type="entry name" value="RNaseH_domain"/>
</dbReference>